<proteinExistence type="predicted"/>
<evidence type="ECO:0000313" key="3">
    <source>
        <dbReference type="EMBL" id="ODV65306.1"/>
    </source>
</evidence>
<keyword evidence="4" id="KW-1185">Reference proteome</keyword>
<organism evidence="3 4">
    <name type="scientific">Hyphopichia burtonii NRRL Y-1933</name>
    <dbReference type="NCBI Taxonomy" id="984485"/>
    <lineage>
        <taxon>Eukaryota</taxon>
        <taxon>Fungi</taxon>
        <taxon>Dikarya</taxon>
        <taxon>Ascomycota</taxon>
        <taxon>Saccharomycotina</taxon>
        <taxon>Pichiomycetes</taxon>
        <taxon>Debaryomycetaceae</taxon>
        <taxon>Hyphopichia</taxon>
    </lineage>
</organism>
<name>A0A1E4RDJ9_9ASCO</name>
<evidence type="ECO:0000256" key="1">
    <source>
        <dbReference type="SAM" id="MobiDB-lite"/>
    </source>
</evidence>
<protein>
    <recommendedName>
        <fullName evidence="5">DUF1531-domain-containing protein</fullName>
    </recommendedName>
</protein>
<feature type="transmembrane region" description="Helical" evidence="2">
    <location>
        <begin position="14"/>
        <end position="34"/>
    </location>
</feature>
<sequence length="124" mass="15046">MFEFIFNYVEKDTFIKYLRLLMVVCVYIIFRQYYTKYAQDKLIKQQVAQDERDQAEKPEKERLEKERHQEKLQQEAASFGWGKKTRQNAKVQQSLLEEKLEVLRQRNQSAYDAAEDEDIEDLLE</sequence>
<feature type="region of interest" description="Disordered" evidence="1">
    <location>
        <begin position="48"/>
        <end position="73"/>
    </location>
</feature>
<dbReference type="GeneID" id="30996953"/>
<dbReference type="PIRSF" id="PIRSF022909">
    <property type="entry name" value="UCP022909"/>
    <property type="match status" value="1"/>
</dbReference>
<dbReference type="PANTHER" id="PTHR28199:SF1">
    <property type="entry name" value="PROCESSING OF GAS1 AND ALP PROTEIN 2"/>
    <property type="match status" value="1"/>
</dbReference>
<keyword evidence="2" id="KW-1133">Transmembrane helix</keyword>
<dbReference type="OrthoDB" id="4227028at2759"/>
<dbReference type="InterPro" id="IPR011431">
    <property type="entry name" value="Trafficking_Pga2"/>
</dbReference>
<evidence type="ECO:0000256" key="2">
    <source>
        <dbReference type="SAM" id="Phobius"/>
    </source>
</evidence>
<dbReference type="RefSeq" id="XP_020074373.1">
    <property type="nucleotide sequence ID" value="XM_020222404.1"/>
</dbReference>
<dbReference type="AlphaFoldDB" id="A0A1E4RDJ9"/>
<dbReference type="PANTHER" id="PTHR28199">
    <property type="entry name" value="PROCESSING OF GAS1 AND ALP PROTEIN 2"/>
    <property type="match status" value="1"/>
</dbReference>
<evidence type="ECO:0008006" key="5">
    <source>
        <dbReference type="Google" id="ProtNLM"/>
    </source>
</evidence>
<dbReference type="STRING" id="984485.A0A1E4RDJ9"/>
<accession>A0A1E4RDJ9</accession>
<evidence type="ECO:0000313" key="4">
    <source>
        <dbReference type="Proteomes" id="UP000095085"/>
    </source>
</evidence>
<dbReference type="GO" id="GO:0015031">
    <property type="term" value="P:protein transport"/>
    <property type="evidence" value="ECO:0007669"/>
    <property type="project" value="TreeGrafter"/>
</dbReference>
<keyword evidence="2" id="KW-0472">Membrane</keyword>
<reference evidence="4" key="1">
    <citation type="submission" date="2016-05" db="EMBL/GenBank/DDBJ databases">
        <title>Comparative genomics of biotechnologically important yeasts.</title>
        <authorList>
            <consortium name="DOE Joint Genome Institute"/>
            <person name="Riley R."/>
            <person name="Haridas S."/>
            <person name="Wolfe K.H."/>
            <person name="Lopes M.R."/>
            <person name="Hittinger C.T."/>
            <person name="Goker M."/>
            <person name="Salamov A."/>
            <person name="Wisecaver J."/>
            <person name="Long T.M."/>
            <person name="Aerts A.L."/>
            <person name="Barry K."/>
            <person name="Choi C."/>
            <person name="Clum A."/>
            <person name="Coughlan A.Y."/>
            <person name="Deshpande S."/>
            <person name="Douglass A.P."/>
            <person name="Hanson S.J."/>
            <person name="Klenk H.-P."/>
            <person name="Labutti K."/>
            <person name="Lapidus A."/>
            <person name="Lindquist E."/>
            <person name="Lipzen A."/>
            <person name="Meier-Kolthoff J.P."/>
            <person name="Ohm R.A."/>
            <person name="Otillar R.P."/>
            <person name="Pangilinan J."/>
            <person name="Peng Y."/>
            <person name="Rokas A."/>
            <person name="Rosa C.A."/>
            <person name="Scheuner C."/>
            <person name="Sibirny A.A."/>
            <person name="Slot J.C."/>
            <person name="Stielow J.B."/>
            <person name="Sun H."/>
            <person name="Kurtzman C.P."/>
            <person name="Blackwell M."/>
            <person name="Grigoriev I.V."/>
            <person name="Jeffries T.W."/>
        </authorList>
    </citation>
    <scope>NUCLEOTIDE SEQUENCE [LARGE SCALE GENOMIC DNA]</scope>
    <source>
        <strain evidence="4">NRRL Y-1933</strain>
    </source>
</reference>
<gene>
    <name evidence="3" type="ORF">HYPBUDRAFT_158816</name>
</gene>
<dbReference type="Proteomes" id="UP000095085">
    <property type="component" value="Unassembled WGS sequence"/>
</dbReference>
<keyword evidence="2" id="KW-0812">Transmembrane</keyword>
<dbReference type="EMBL" id="KV454545">
    <property type="protein sequence ID" value="ODV65306.1"/>
    <property type="molecule type" value="Genomic_DNA"/>
</dbReference>